<dbReference type="SUPFAM" id="SSF55729">
    <property type="entry name" value="Acyl-CoA N-acyltransferases (Nat)"/>
    <property type="match status" value="1"/>
</dbReference>
<keyword evidence="1" id="KW-1185">Reference proteome</keyword>
<dbReference type="AlphaFoldDB" id="A0A7E4UYH1"/>
<name>A0A7E4UYH1_PANRE</name>
<dbReference type="PANTHER" id="PTHR20905">
    <property type="entry name" value="N-ACETYLTRANSFERASE-RELATED"/>
    <property type="match status" value="1"/>
</dbReference>
<evidence type="ECO:0000313" key="2">
    <source>
        <dbReference type="WBParaSite" id="Pan_g14116.t1"/>
    </source>
</evidence>
<dbReference type="GO" id="GO:0008080">
    <property type="term" value="F:N-acetyltransferase activity"/>
    <property type="evidence" value="ECO:0007669"/>
    <property type="project" value="TreeGrafter"/>
</dbReference>
<dbReference type="Gene3D" id="3.40.630.30">
    <property type="match status" value="1"/>
</dbReference>
<evidence type="ECO:0000313" key="1">
    <source>
        <dbReference type="Proteomes" id="UP000492821"/>
    </source>
</evidence>
<accession>A0A7E4UYH1</accession>
<organism evidence="1 2">
    <name type="scientific">Panagrellus redivivus</name>
    <name type="common">Microworm</name>
    <dbReference type="NCBI Taxonomy" id="6233"/>
    <lineage>
        <taxon>Eukaryota</taxon>
        <taxon>Metazoa</taxon>
        <taxon>Ecdysozoa</taxon>
        <taxon>Nematoda</taxon>
        <taxon>Chromadorea</taxon>
        <taxon>Rhabditida</taxon>
        <taxon>Tylenchina</taxon>
        <taxon>Panagrolaimomorpha</taxon>
        <taxon>Panagrolaimoidea</taxon>
        <taxon>Panagrolaimidae</taxon>
        <taxon>Panagrellus</taxon>
    </lineage>
</organism>
<dbReference type="PANTHER" id="PTHR20905:SF1">
    <property type="entry name" value="AT07410P-RELATED"/>
    <property type="match status" value="1"/>
</dbReference>
<dbReference type="InterPro" id="IPR016181">
    <property type="entry name" value="Acyl_CoA_acyltransferase"/>
</dbReference>
<reference evidence="2" key="2">
    <citation type="submission" date="2020-10" db="UniProtKB">
        <authorList>
            <consortium name="WormBaseParasite"/>
        </authorList>
    </citation>
    <scope>IDENTIFICATION</scope>
</reference>
<dbReference type="WBParaSite" id="Pan_g14116.t1">
    <property type="protein sequence ID" value="Pan_g14116.t1"/>
    <property type="gene ID" value="Pan_g14116"/>
</dbReference>
<protein>
    <submittedName>
        <fullName evidence="2">N-acetyltransferase domain-containing protein</fullName>
    </submittedName>
</protein>
<dbReference type="Proteomes" id="UP000492821">
    <property type="component" value="Unassembled WGS sequence"/>
</dbReference>
<proteinExistence type="predicted"/>
<sequence>MSTLTLRRFASSIATTAPQYLGKTRKINRIDKCPKGFFRDVNPLDREILLTGFKSPSGKRINFVRAEPKDFHVVAQFWGEEFTRTNNLCKHLGVTYEEFEQLASVTVNNCLKHGDVVMAFWGDRLVSTMLCLHYKESELPQLFDNELPGHPNPVFRIKNDYAEDIAAQPFCPKLNRCVALLDTVQRQTGKFLPAGVKKVGILEAVLVHPALHRERIGAVMLDLGDKQLVKYGVNDIIGTAVATYSSRICHKMGYKTLQKFYYKDYKEGGKPVFEDLNDEATYVAMIHRVIQP</sequence>
<reference evidence="1" key="1">
    <citation type="journal article" date="2013" name="Genetics">
        <title>The draft genome and transcriptome of Panagrellus redivivus are shaped by the harsh demands of a free-living lifestyle.</title>
        <authorList>
            <person name="Srinivasan J."/>
            <person name="Dillman A.R."/>
            <person name="Macchietto M.G."/>
            <person name="Heikkinen L."/>
            <person name="Lakso M."/>
            <person name="Fracchia K.M."/>
            <person name="Antoshechkin I."/>
            <person name="Mortazavi A."/>
            <person name="Wong G."/>
            <person name="Sternberg P.W."/>
        </authorList>
    </citation>
    <scope>NUCLEOTIDE SEQUENCE [LARGE SCALE GENOMIC DNA]</scope>
    <source>
        <strain evidence="1">MT8872</strain>
    </source>
</reference>